<organism evidence="6 7">
    <name type="scientific">Bordetella bronchialis</name>
    <dbReference type="NCBI Taxonomy" id="463025"/>
    <lineage>
        <taxon>Bacteria</taxon>
        <taxon>Pseudomonadati</taxon>
        <taxon>Pseudomonadota</taxon>
        <taxon>Betaproteobacteria</taxon>
        <taxon>Burkholderiales</taxon>
        <taxon>Alcaligenaceae</taxon>
        <taxon>Bordetella</taxon>
    </lineage>
</organism>
<reference evidence="6 7" key="1">
    <citation type="submission" date="2016-06" db="EMBL/GenBank/DDBJ databases">
        <title>Complete genome sequences of Bordetella bronchialis and Bordetella flabilis.</title>
        <authorList>
            <person name="LiPuma J.J."/>
            <person name="Spilker T."/>
        </authorList>
    </citation>
    <scope>NUCLEOTIDE SEQUENCE [LARGE SCALE GENOMIC DNA]</scope>
    <source>
        <strain evidence="6 7">AU3182</strain>
    </source>
</reference>
<keyword evidence="3" id="KW-0274">FAD</keyword>
<dbReference type="InterPro" id="IPR002938">
    <property type="entry name" value="FAD-bd"/>
</dbReference>
<evidence type="ECO:0000256" key="3">
    <source>
        <dbReference type="ARBA" id="ARBA00022827"/>
    </source>
</evidence>
<proteinExistence type="predicted"/>
<evidence type="ECO:0000313" key="7">
    <source>
        <dbReference type="Proteomes" id="UP000091897"/>
    </source>
</evidence>
<dbReference type="RefSeq" id="WP_066344802.1">
    <property type="nucleotide sequence ID" value="NZ_CBCSFJ010000009.1"/>
</dbReference>
<feature type="domain" description="FAD-binding" evidence="5">
    <location>
        <begin position="4"/>
        <end position="341"/>
    </location>
</feature>
<evidence type="ECO:0000256" key="1">
    <source>
        <dbReference type="ARBA" id="ARBA00001974"/>
    </source>
</evidence>
<gene>
    <name evidence="6" type="ORF">BAU06_04390</name>
</gene>
<accession>A0ABN4R0A7</accession>
<dbReference type="InterPro" id="IPR036188">
    <property type="entry name" value="FAD/NAD-bd_sf"/>
</dbReference>
<comment type="cofactor">
    <cofactor evidence="1">
        <name>FAD</name>
        <dbReference type="ChEBI" id="CHEBI:57692"/>
    </cofactor>
</comment>
<feature type="region of interest" description="Disordered" evidence="4">
    <location>
        <begin position="387"/>
        <end position="412"/>
    </location>
</feature>
<dbReference type="Proteomes" id="UP000091897">
    <property type="component" value="Chromosome"/>
</dbReference>
<evidence type="ECO:0000313" key="6">
    <source>
        <dbReference type="EMBL" id="ANN65635.1"/>
    </source>
</evidence>
<evidence type="ECO:0000256" key="4">
    <source>
        <dbReference type="SAM" id="MobiDB-lite"/>
    </source>
</evidence>
<dbReference type="SUPFAM" id="SSF51905">
    <property type="entry name" value="FAD/NAD(P)-binding domain"/>
    <property type="match status" value="1"/>
</dbReference>
<dbReference type="PRINTS" id="PR00420">
    <property type="entry name" value="RNGMNOXGNASE"/>
</dbReference>
<dbReference type="Gene3D" id="3.50.50.60">
    <property type="entry name" value="FAD/NAD(P)-binding domain"/>
    <property type="match status" value="1"/>
</dbReference>
<dbReference type="InterPro" id="IPR050641">
    <property type="entry name" value="RIFMO-like"/>
</dbReference>
<dbReference type="Pfam" id="PF01494">
    <property type="entry name" value="FAD_binding_3"/>
    <property type="match status" value="1"/>
</dbReference>
<dbReference type="Gene3D" id="3.40.30.120">
    <property type="match status" value="1"/>
</dbReference>
<dbReference type="PANTHER" id="PTHR43004:SF19">
    <property type="entry name" value="BINDING MONOOXYGENASE, PUTATIVE (JCVI)-RELATED"/>
    <property type="match status" value="1"/>
</dbReference>
<keyword evidence="2" id="KW-0285">Flavoprotein</keyword>
<protein>
    <recommendedName>
        <fullName evidence="5">FAD-binding domain-containing protein</fullName>
    </recommendedName>
</protein>
<evidence type="ECO:0000259" key="5">
    <source>
        <dbReference type="Pfam" id="PF01494"/>
    </source>
</evidence>
<dbReference type="PANTHER" id="PTHR43004">
    <property type="entry name" value="TRK SYSTEM POTASSIUM UPTAKE PROTEIN"/>
    <property type="match status" value="1"/>
</dbReference>
<keyword evidence="7" id="KW-1185">Reference proteome</keyword>
<sequence length="502" mass="54191">MNHPILIAGAGPVGLTLAMSLKRRGVDVRIVDKSSARSDKSKALVMWPRTLELMAIQGCTAAFIGAGMRCRGARIFADGDMLAHVRFDIARSTYDYALMIPQSETERVLEEQLAGLGLQVERRVELVAFQEQADGVIATLRHPDGRQETVEAAYLCGCDGAHSTVRHALDAPFEGNTMPSDWILADTYIDGEVAQDELTICWVPQGVLVLFPMGGKRFRVIADIGTSSAQAPAAPTLAGMQEVLDQRGPKGLRAYDPYWLSGFRINERKVKEYRHGRVFLSGDAAHVHSPAGGQGMNTGMQDAFNLAWKLAMVWHGHAAPSLLDSYSPERSAVGDQVLRNAGNMTRIALLRNPVLRELRNLAAGTLSRIPALRQRMVDQLTEVDLHYREGSPLTQSPRGAAERPAPGDRAPDIALRAGDADARGLYDLLGTGRFVVLSVDAPAVDLPQGARSIAVAAIAAADPAWQAGHVYLVRPDAYVALSVRAGDDATIIAALERLETDG</sequence>
<dbReference type="EMBL" id="CP016170">
    <property type="protein sequence ID" value="ANN65635.1"/>
    <property type="molecule type" value="Genomic_DNA"/>
</dbReference>
<dbReference type="Gene3D" id="3.30.70.2450">
    <property type="match status" value="1"/>
</dbReference>
<name>A0ABN4R0A7_9BORD</name>
<dbReference type="Pfam" id="PF21274">
    <property type="entry name" value="Rng_hyd_C"/>
    <property type="match status" value="1"/>
</dbReference>
<evidence type="ECO:0000256" key="2">
    <source>
        <dbReference type="ARBA" id="ARBA00022630"/>
    </source>
</evidence>